<evidence type="ECO:0000256" key="8">
    <source>
        <dbReference type="SAM" id="MobiDB-lite"/>
    </source>
</evidence>
<dbReference type="PANTHER" id="PTHR23037:SF46">
    <property type="entry name" value="INTERLEUKIN 5 RECEPTOR SUBUNIT ALPHA"/>
    <property type="match status" value="1"/>
</dbReference>
<feature type="region of interest" description="Disordered" evidence="8">
    <location>
        <begin position="250"/>
        <end position="272"/>
    </location>
</feature>
<accession>A0A5E4CVM1</accession>
<feature type="domain" description="Fibronectin type-III" evidence="10">
    <location>
        <begin position="91"/>
        <end position="191"/>
    </location>
</feature>
<keyword evidence="2 9" id="KW-0812">Transmembrane</keyword>
<evidence type="ECO:0000313" key="12">
    <source>
        <dbReference type="Proteomes" id="UP000335636"/>
    </source>
</evidence>
<dbReference type="PANTHER" id="PTHR23037">
    <property type="entry name" value="CYTOKINE RECEPTOR"/>
    <property type="match status" value="1"/>
</dbReference>
<organism evidence="11 12">
    <name type="scientific">Marmota monax</name>
    <name type="common">Woodchuck</name>
    <dbReference type="NCBI Taxonomy" id="9995"/>
    <lineage>
        <taxon>Eukaryota</taxon>
        <taxon>Metazoa</taxon>
        <taxon>Chordata</taxon>
        <taxon>Craniata</taxon>
        <taxon>Vertebrata</taxon>
        <taxon>Euteleostomi</taxon>
        <taxon>Mammalia</taxon>
        <taxon>Eutheria</taxon>
        <taxon>Euarchontoglires</taxon>
        <taxon>Glires</taxon>
        <taxon>Rodentia</taxon>
        <taxon>Sciuromorpha</taxon>
        <taxon>Sciuridae</taxon>
        <taxon>Xerinae</taxon>
        <taxon>Marmotini</taxon>
        <taxon>Marmota</taxon>
    </lineage>
</organism>
<dbReference type="Proteomes" id="UP000335636">
    <property type="component" value="Unassembled WGS sequence"/>
</dbReference>
<keyword evidence="7" id="KW-0325">Glycoprotein</keyword>
<dbReference type="Gene3D" id="2.60.40.10">
    <property type="entry name" value="Immunoglobulins"/>
    <property type="match status" value="2"/>
</dbReference>
<reference evidence="11" key="1">
    <citation type="submission" date="2019-04" db="EMBL/GenBank/DDBJ databases">
        <authorList>
            <person name="Alioto T."/>
            <person name="Alioto T."/>
        </authorList>
    </citation>
    <scope>NUCLEOTIDE SEQUENCE [LARGE SCALE GENOMIC DNA]</scope>
</reference>
<name>A0A5E4CVM1_MARMO</name>
<keyword evidence="6" id="KW-0675">Receptor</keyword>
<proteinExistence type="predicted"/>
<dbReference type="GO" id="GO:0009897">
    <property type="term" value="C:external side of plasma membrane"/>
    <property type="evidence" value="ECO:0007669"/>
    <property type="project" value="TreeGrafter"/>
</dbReference>
<evidence type="ECO:0000256" key="6">
    <source>
        <dbReference type="ARBA" id="ARBA00023170"/>
    </source>
</evidence>
<dbReference type="GO" id="GO:0004896">
    <property type="term" value="F:cytokine receptor activity"/>
    <property type="evidence" value="ECO:0007669"/>
    <property type="project" value="InterPro"/>
</dbReference>
<dbReference type="InterPro" id="IPR003961">
    <property type="entry name" value="FN3_dom"/>
</dbReference>
<dbReference type="EMBL" id="CABDUW010002178">
    <property type="protein sequence ID" value="VTJ85775.1"/>
    <property type="molecule type" value="Genomic_DNA"/>
</dbReference>
<dbReference type="PROSITE" id="PS50853">
    <property type="entry name" value="FN3"/>
    <property type="match status" value="1"/>
</dbReference>
<dbReference type="InterPro" id="IPR013783">
    <property type="entry name" value="Ig-like_fold"/>
</dbReference>
<evidence type="ECO:0000256" key="2">
    <source>
        <dbReference type="ARBA" id="ARBA00022692"/>
    </source>
</evidence>
<dbReference type="InterPro" id="IPR003532">
    <property type="entry name" value="Short_hematopoietin_rcpt_2_CS"/>
</dbReference>
<keyword evidence="12" id="KW-1185">Reference proteome</keyword>
<keyword evidence="3" id="KW-0732">Signal</keyword>
<keyword evidence="4 9" id="KW-1133">Transmembrane helix</keyword>
<evidence type="ECO:0000259" key="10">
    <source>
        <dbReference type="PROSITE" id="PS50853"/>
    </source>
</evidence>
<dbReference type="AlphaFoldDB" id="A0A5E4CVM1"/>
<dbReference type="Pfam" id="PF09240">
    <property type="entry name" value="IL6Ra-bind"/>
    <property type="match status" value="1"/>
</dbReference>
<dbReference type="SUPFAM" id="SSF49265">
    <property type="entry name" value="Fibronectin type III"/>
    <property type="match status" value="2"/>
</dbReference>
<feature type="compositionally biased region" description="Acidic residues" evidence="8">
    <location>
        <begin position="260"/>
        <end position="272"/>
    </location>
</feature>
<feature type="transmembrane region" description="Helical" evidence="9">
    <location>
        <begin position="198"/>
        <end position="219"/>
    </location>
</feature>
<keyword evidence="5 9" id="KW-0472">Membrane</keyword>
<dbReference type="PROSITE" id="PS01356">
    <property type="entry name" value="HEMATOPO_REC_S_F2"/>
    <property type="match status" value="1"/>
</dbReference>
<evidence type="ECO:0000256" key="5">
    <source>
        <dbReference type="ARBA" id="ARBA00023136"/>
    </source>
</evidence>
<evidence type="ECO:0000256" key="1">
    <source>
        <dbReference type="ARBA" id="ARBA00004479"/>
    </source>
</evidence>
<gene>
    <name evidence="11" type="ORF">MONAX_5E027123</name>
</gene>
<comment type="subcellular location">
    <subcellularLocation>
        <location evidence="1">Membrane</location>
        <topology evidence="1">Single-pass type I membrane protein</topology>
    </subcellularLocation>
</comment>
<sequence>MNCSWTRGPAAPADVQYHLYSWFSRDEDETECAQYMVDSAGVHVGCHFEELGEAKTTDNYFFLLNGTSNEVAVQFLDFAPLVAFKIEKYNPPANVTVHYNASSHSHVIRWLNPHRRYDLASSTFRYELDIQRTSGSPKRDPVFLDGKDENEYWPPSSDSRTENTVRLRVKYQRNEIWSEWSRTLRFGIPEEGYSSIPVTLVVLVVGAATLSTVVLMFLCKRYSLWRRLFPPIPRVKGEVTSDFASHQITWVESQPPPDSQEPEDVLAVDETP</sequence>
<comment type="caution">
    <text evidence="11">The sequence shown here is derived from an EMBL/GenBank/DDBJ whole genome shotgun (WGS) entry which is preliminary data.</text>
</comment>
<evidence type="ECO:0000256" key="4">
    <source>
        <dbReference type="ARBA" id="ARBA00022989"/>
    </source>
</evidence>
<dbReference type="InterPro" id="IPR015321">
    <property type="entry name" value="TypeI_recpt_CBD"/>
</dbReference>
<protein>
    <recommendedName>
        <fullName evidence="10">Fibronectin type-III domain-containing protein</fullName>
    </recommendedName>
</protein>
<evidence type="ECO:0000256" key="3">
    <source>
        <dbReference type="ARBA" id="ARBA00022729"/>
    </source>
</evidence>
<evidence type="ECO:0000313" key="11">
    <source>
        <dbReference type="EMBL" id="VTJ85775.1"/>
    </source>
</evidence>
<evidence type="ECO:0000256" key="9">
    <source>
        <dbReference type="SAM" id="Phobius"/>
    </source>
</evidence>
<evidence type="ECO:0000256" key="7">
    <source>
        <dbReference type="ARBA" id="ARBA00023180"/>
    </source>
</evidence>
<dbReference type="InterPro" id="IPR036116">
    <property type="entry name" value="FN3_sf"/>
</dbReference>